<feature type="compositionally biased region" description="Polar residues" evidence="1">
    <location>
        <begin position="1184"/>
        <end position="1195"/>
    </location>
</feature>
<gene>
    <name evidence="2" type="ORF">RSOLAG22IIIB_00987</name>
</gene>
<organism evidence="2 3">
    <name type="scientific">Rhizoctonia solani</name>
    <dbReference type="NCBI Taxonomy" id="456999"/>
    <lineage>
        <taxon>Eukaryota</taxon>
        <taxon>Fungi</taxon>
        <taxon>Dikarya</taxon>
        <taxon>Basidiomycota</taxon>
        <taxon>Agaricomycotina</taxon>
        <taxon>Agaricomycetes</taxon>
        <taxon>Cantharellales</taxon>
        <taxon>Ceratobasidiaceae</taxon>
        <taxon>Rhizoctonia</taxon>
    </lineage>
</organism>
<name>A0A0K6G1B9_9AGAM</name>
<feature type="region of interest" description="Disordered" evidence="1">
    <location>
        <begin position="1077"/>
        <end position="1101"/>
    </location>
</feature>
<feature type="compositionally biased region" description="Polar residues" evidence="1">
    <location>
        <begin position="1215"/>
        <end position="1226"/>
    </location>
</feature>
<evidence type="ECO:0000313" key="2">
    <source>
        <dbReference type="EMBL" id="CUA72321.1"/>
    </source>
</evidence>
<accession>A0A0K6G1B9</accession>
<dbReference type="EMBL" id="CYGV01001289">
    <property type="protein sequence ID" value="CUA72321.1"/>
    <property type="molecule type" value="Genomic_DNA"/>
</dbReference>
<dbReference type="Proteomes" id="UP000044841">
    <property type="component" value="Unassembled WGS sequence"/>
</dbReference>
<feature type="compositionally biased region" description="Polar residues" evidence="1">
    <location>
        <begin position="1132"/>
        <end position="1151"/>
    </location>
</feature>
<evidence type="ECO:0000313" key="3">
    <source>
        <dbReference type="Proteomes" id="UP000044841"/>
    </source>
</evidence>
<feature type="compositionally biased region" description="Polar residues" evidence="1">
    <location>
        <begin position="1013"/>
        <end position="1023"/>
    </location>
</feature>
<proteinExistence type="predicted"/>
<feature type="region of interest" description="Disordered" evidence="1">
    <location>
        <begin position="1118"/>
        <end position="1235"/>
    </location>
</feature>
<keyword evidence="3" id="KW-1185">Reference proteome</keyword>
<feature type="compositionally biased region" description="Polar residues" evidence="1">
    <location>
        <begin position="981"/>
        <end position="991"/>
    </location>
</feature>
<feature type="region of interest" description="Disordered" evidence="1">
    <location>
        <begin position="913"/>
        <end position="1023"/>
    </location>
</feature>
<protein>
    <submittedName>
        <fullName evidence="2">Cell surface glycoprotein 1</fullName>
    </submittedName>
</protein>
<feature type="compositionally biased region" description="Basic and acidic residues" evidence="1">
    <location>
        <begin position="938"/>
        <end position="954"/>
    </location>
</feature>
<evidence type="ECO:0000256" key="1">
    <source>
        <dbReference type="SAM" id="MobiDB-lite"/>
    </source>
</evidence>
<feature type="compositionally biased region" description="Basic and acidic residues" evidence="1">
    <location>
        <begin position="481"/>
        <end position="492"/>
    </location>
</feature>
<feature type="region of interest" description="Disordered" evidence="1">
    <location>
        <begin position="439"/>
        <end position="832"/>
    </location>
</feature>
<reference evidence="2 3" key="1">
    <citation type="submission" date="2015-07" db="EMBL/GenBank/DDBJ databases">
        <authorList>
            <person name="Noorani M."/>
        </authorList>
    </citation>
    <scope>NUCLEOTIDE SEQUENCE [LARGE SCALE GENOMIC DNA]</scope>
    <source>
        <strain evidence="2">BBA 69670</strain>
    </source>
</reference>
<sequence>MVQPPMNAVISALRSAVGNDKKHKTTLNKIRDAFKAVEANELSRSQILERGVHLADVISQSVINLHKTRPRPTLAFCAVALWWLFKVKLEPTLERGDEGDAKAWEDVIFRGLVQPTLSMVDAEDQDLDAVGNVLYREICGIMQSPWSQDFGGRFARSLVLVLMYTCSSSNNKAMLLDPSIFGTDTLSKLIIDAKDYHYLDTLLELSFNIFSSQGGKVTRKTYADSIFRSGYALEKLLDDISNELVSIHSVTNGGNSEKHVLDIMRTMPQVFTTKDLSYCGTRLTQTPPSNVIILDHKNLCVVFCDKNGENDVLAVAATTIKSLELVPQDVSRVIAELVVGEPPLISSSREELATPDSHIPGSPLKIRLSIASSDVSGFEAALAARDLAGVIKDDNALTRHPSLAGTKISHAVFGVSLPKNSNPSNEQAEEMIRKYVNLPSSREASSPSPPPVERSETTRAAQQRPLPPRAPVTPITATRPQTEKPRPVDKPISRLPAPGPTDTSPVRPAGTATTRTKRTAAEKSQKAIKLAALADLDGSELTEPDSGTPLEHPRRQTVANTPAEDAAALPTPPHTRARAQPTKSVAKTLVPATPTVDRTPQVSSPPDVPSPSPKPIKKRKLVEDDPFDFPPLNSEDPTKQKKTEAAIVPSNSQHIRPRDTAATRAKAKYGAISKRMRASSPVESIQSADTEEDGGPPQKKASAPTKGKKHETARMKSATMTETQPRAKKNDKPNPPKRQTRASAAKSKPTIETVVAAQNKVSDKSTTEDEVAESVELPKKRGRPPKNKSTQQPVKLPEPPSEAVDSIEPVPLQPEPHHKSSNEIEPTSVDGRDKIELAPTIAPETTVATHEQAPEDDDLLRRLSQAAKKALRPPLVDSQLTISPRRSPSPTKTLEVEMECPEVDVVTVPPAQDLETPSAEGVFYQTQDAILKPLESPETDKTTKPPSGRLEEGSKTTSTSIEVPTEHPDVPGTRVSKFDQHPSTTQTSTGLRVTKDALTDSAHNGTFMDSLEKNSTPLSTPSTRNAIDAATQQNPKPTPIVARVEAIASNLQEHKPIVSLENLGQPMRIAARIQEEKTQATVTRTPVRQVETPPTKDAHRTKFPPVFISVDLTDSDVEMEPSQEPVIRRPSVLTSRTKPTTRPGVKSQSHPAQAPAKVKHAAITRVLFDTSTQPSPKSALASPQRRTLANGTRPSVSFLEPPAPISRRGSSGSSTEGTQNQRTHGINRQKLREEHSAHTGDVIIQIVDIMTEIQETIASNLGKKIETVNAEARSARAELTKSLIEKLDNMKAEAEFHHKTLHKFESAFARQAQAMLEGLSYIVERNDRMNNGIEGILAANARAGQGIAGNTLNFEVPELFSAFLAS</sequence>
<feature type="region of interest" description="Disordered" evidence="1">
    <location>
        <begin position="869"/>
        <end position="896"/>
    </location>
</feature>
<feature type="compositionally biased region" description="Polar residues" evidence="1">
    <location>
        <begin position="878"/>
        <end position="892"/>
    </location>
</feature>